<evidence type="ECO:0000259" key="6">
    <source>
        <dbReference type="Pfam" id="PF04932"/>
    </source>
</evidence>
<feature type="transmembrane region" description="Helical" evidence="5">
    <location>
        <begin position="134"/>
        <end position="153"/>
    </location>
</feature>
<evidence type="ECO:0000256" key="1">
    <source>
        <dbReference type="ARBA" id="ARBA00004141"/>
    </source>
</evidence>
<feature type="transmembrane region" description="Helical" evidence="5">
    <location>
        <begin position="320"/>
        <end position="350"/>
    </location>
</feature>
<dbReference type="Proteomes" id="UP000321734">
    <property type="component" value="Unassembled WGS sequence"/>
</dbReference>
<organism evidence="7 8">
    <name type="scientific">Gelidibacter salicanalis</name>
    <dbReference type="NCBI Taxonomy" id="291193"/>
    <lineage>
        <taxon>Bacteria</taxon>
        <taxon>Pseudomonadati</taxon>
        <taxon>Bacteroidota</taxon>
        <taxon>Flavobacteriia</taxon>
        <taxon>Flavobacteriales</taxon>
        <taxon>Flavobacteriaceae</taxon>
        <taxon>Gelidibacter</taxon>
    </lineage>
</organism>
<feature type="transmembrane region" description="Helical" evidence="5">
    <location>
        <begin position="104"/>
        <end position="122"/>
    </location>
</feature>
<dbReference type="Pfam" id="PF04932">
    <property type="entry name" value="Wzy_C"/>
    <property type="match status" value="1"/>
</dbReference>
<evidence type="ECO:0000313" key="8">
    <source>
        <dbReference type="Proteomes" id="UP000321734"/>
    </source>
</evidence>
<dbReference type="OrthoDB" id="695378at2"/>
<dbReference type="InterPro" id="IPR007016">
    <property type="entry name" value="O-antigen_ligase-rel_domated"/>
</dbReference>
<dbReference type="GO" id="GO:0016020">
    <property type="term" value="C:membrane"/>
    <property type="evidence" value="ECO:0007669"/>
    <property type="project" value="UniProtKB-SubCell"/>
</dbReference>
<protein>
    <recommendedName>
        <fullName evidence="6">O-antigen ligase-related domain-containing protein</fullName>
    </recommendedName>
</protein>
<keyword evidence="4 5" id="KW-0472">Membrane</keyword>
<feature type="transmembrane region" description="Helical" evidence="5">
    <location>
        <begin position="293"/>
        <end position="314"/>
    </location>
</feature>
<dbReference type="PANTHER" id="PTHR37422:SF13">
    <property type="entry name" value="LIPOPOLYSACCHARIDE BIOSYNTHESIS PROTEIN PA4999-RELATED"/>
    <property type="match status" value="1"/>
</dbReference>
<feature type="transmembrane region" description="Helical" evidence="5">
    <location>
        <begin position="53"/>
        <end position="71"/>
    </location>
</feature>
<dbReference type="PANTHER" id="PTHR37422">
    <property type="entry name" value="TEICHURONIC ACID BIOSYNTHESIS PROTEIN TUAE"/>
    <property type="match status" value="1"/>
</dbReference>
<feature type="transmembrane region" description="Helical" evidence="5">
    <location>
        <begin position="31"/>
        <end position="46"/>
    </location>
</feature>
<dbReference type="InterPro" id="IPR051533">
    <property type="entry name" value="WaaL-like"/>
</dbReference>
<sequence length="367" mass="41905">MKILKYIIFALVILNLPSIALSIYGGALGSILSYATIVLLAIYYFLEKKSAPNWWLLIIALLFYSISGLQYSGDPFTFLMEFIKYLLFIICGYELSKHIKITELYVFLLIGALSIGVESIFFPTRFGRYSGFYLNPNVAGFICITGFALTYGLKRASLKYIGQFVFTLAGLLTFSRTFIVIWLFINLISLKISIKNLRILGSGVLILGTLFFIDELVGLNNPRFNQLKNLVSNEKVSNQEITSDSRADTWALFYDQIYDSPLIGNGYGTFSGKGNMNLGVHNTYLRIIGEAGIIPFIIFVMYIIYLLYMSFIYFRRAPNLIMQIIALALFLMANHNFFGFYYVTFAAMWVQYQIYKLKTEDTLEELI</sequence>
<feature type="domain" description="O-antigen ligase-related" evidence="6">
    <location>
        <begin position="165"/>
        <end position="300"/>
    </location>
</feature>
<keyword evidence="3 5" id="KW-1133">Transmembrane helix</keyword>
<evidence type="ECO:0000256" key="2">
    <source>
        <dbReference type="ARBA" id="ARBA00022692"/>
    </source>
</evidence>
<name>A0A5C7AB28_9FLAO</name>
<evidence type="ECO:0000313" key="7">
    <source>
        <dbReference type="EMBL" id="TXE05611.1"/>
    </source>
</evidence>
<accession>A0A5C7AB28</accession>
<dbReference type="RefSeq" id="WP_146894127.1">
    <property type="nucleotide sequence ID" value="NZ_VORX01000010.1"/>
</dbReference>
<evidence type="ECO:0000256" key="5">
    <source>
        <dbReference type="SAM" id="Phobius"/>
    </source>
</evidence>
<comment type="caution">
    <text evidence="7">The sequence shown here is derived from an EMBL/GenBank/DDBJ whole genome shotgun (WGS) entry which is preliminary data.</text>
</comment>
<dbReference type="EMBL" id="VORX01000010">
    <property type="protein sequence ID" value="TXE05611.1"/>
    <property type="molecule type" value="Genomic_DNA"/>
</dbReference>
<reference evidence="7 8" key="1">
    <citation type="submission" date="2019-08" db="EMBL/GenBank/DDBJ databases">
        <title>Genome sequence of Gelidibacter salicanalis IC162T.</title>
        <authorList>
            <person name="Bowman J.P."/>
        </authorList>
    </citation>
    <scope>NUCLEOTIDE SEQUENCE [LARGE SCALE GENOMIC DNA]</scope>
    <source>
        <strain evidence="7 8">IC162</strain>
    </source>
</reference>
<feature type="transmembrane region" description="Helical" evidence="5">
    <location>
        <begin position="197"/>
        <end position="219"/>
    </location>
</feature>
<comment type="subcellular location">
    <subcellularLocation>
        <location evidence="1">Membrane</location>
        <topology evidence="1">Multi-pass membrane protein</topology>
    </subcellularLocation>
</comment>
<feature type="transmembrane region" description="Helical" evidence="5">
    <location>
        <begin position="7"/>
        <end position="25"/>
    </location>
</feature>
<keyword evidence="8" id="KW-1185">Reference proteome</keyword>
<evidence type="ECO:0000256" key="4">
    <source>
        <dbReference type="ARBA" id="ARBA00023136"/>
    </source>
</evidence>
<gene>
    <name evidence="7" type="ORF">ES711_15000</name>
</gene>
<feature type="transmembrane region" description="Helical" evidence="5">
    <location>
        <begin position="165"/>
        <end position="185"/>
    </location>
</feature>
<keyword evidence="2 5" id="KW-0812">Transmembrane</keyword>
<evidence type="ECO:0000256" key="3">
    <source>
        <dbReference type="ARBA" id="ARBA00022989"/>
    </source>
</evidence>
<dbReference type="AlphaFoldDB" id="A0A5C7AB28"/>
<proteinExistence type="predicted"/>